<comment type="caution">
    <text evidence="1">The sequence shown here is derived from an EMBL/GenBank/DDBJ whole genome shotgun (WGS) entry which is preliminary data.</text>
</comment>
<dbReference type="EMBL" id="LAZR01011880">
    <property type="protein sequence ID" value="KKM55813.1"/>
    <property type="molecule type" value="Genomic_DNA"/>
</dbReference>
<proteinExistence type="predicted"/>
<gene>
    <name evidence="1" type="ORF">LCGC14_1552320</name>
</gene>
<dbReference type="AlphaFoldDB" id="A0A0F9L628"/>
<protein>
    <submittedName>
        <fullName evidence="1">Uncharacterized protein</fullName>
    </submittedName>
</protein>
<name>A0A0F9L628_9ZZZZ</name>
<feature type="non-terminal residue" evidence="1">
    <location>
        <position position="25"/>
    </location>
</feature>
<accession>A0A0F9L628</accession>
<reference evidence="1" key="1">
    <citation type="journal article" date="2015" name="Nature">
        <title>Complex archaea that bridge the gap between prokaryotes and eukaryotes.</title>
        <authorList>
            <person name="Spang A."/>
            <person name="Saw J.H."/>
            <person name="Jorgensen S.L."/>
            <person name="Zaremba-Niedzwiedzka K."/>
            <person name="Martijn J."/>
            <person name="Lind A.E."/>
            <person name="van Eijk R."/>
            <person name="Schleper C."/>
            <person name="Guy L."/>
            <person name="Ettema T.J."/>
        </authorList>
    </citation>
    <scope>NUCLEOTIDE SEQUENCE</scope>
</reference>
<organism evidence="1">
    <name type="scientific">marine sediment metagenome</name>
    <dbReference type="NCBI Taxonomy" id="412755"/>
    <lineage>
        <taxon>unclassified sequences</taxon>
        <taxon>metagenomes</taxon>
        <taxon>ecological metagenomes</taxon>
    </lineage>
</organism>
<sequence length="25" mass="2732">MDAIDVIRDSPDLSIGGVTIPREYV</sequence>
<evidence type="ECO:0000313" key="1">
    <source>
        <dbReference type="EMBL" id="KKM55813.1"/>
    </source>
</evidence>